<keyword evidence="2" id="KW-1185">Reference proteome</keyword>
<evidence type="ECO:0000313" key="2">
    <source>
        <dbReference type="Proteomes" id="UP000541426"/>
    </source>
</evidence>
<dbReference type="AlphaFoldDB" id="A0A7W6GTU4"/>
<name>A0A7W6GTU4_9RHOB</name>
<organism evidence="1 2">
    <name type="scientific">Sagittula marina</name>
    <dbReference type="NCBI Taxonomy" id="943940"/>
    <lineage>
        <taxon>Bacteria</taxon>
        <taxon>Pseudomonadati</taxon>
        <taxon>Pseudomonadota</taxon>
        <taxon>Alphaproteobacteria</taxon>
        <taxon>Rhodobacterales</taxon>
        <taxon>Roseobacteraceae</taxon>
        <taxon>Sagittula</taxon>
    </lineage>
</organism>
<sequence>MVTRIAQLVARTLKRVLAKEHQKLQDDAENVRGLREQWEPEGLLMAWIPPSDGIHAIDKAQQT</sequence>
<accession>A0A7W6GTU4</accession>
<evidence type="ECO:0000313" key="1">
    <source>
        <dbReference type="EMBL" id="MBB3987916.1"/>
    </source>
</evidence>
<reference evidence="1 2" key="1">
    <citation type="submission" date="2020-08" db="EMBL/GenBank/DDBJ databases">
        <title>Genomic Encyclopedia of Type Strains, Phase IV (KMG-IV): sequencing the most valuable type-strain genomes for metagenomic binning, comparative biology and taxonomic classification.</title>
        <authorList>
            <person name="Goeker M."/>
        </authorList>
    </citation>
    <scope>NUCLEOTIDE SEQUENCE [LARGE SCALE GENOMIC DNA]</scope>
    <source>
        <strain evidence="1 2">DSM 102235</strain>
    </source>
</reference>
<proteinExistence type="predicted"/>
<dbReference type="Proteomes" id="UP000541426">
    <property type="component" value="Unassembled WGS sequence"/>
</dbReference>
<dbReference type="EMBL" id="JACIEJ010000014">
    <property type="protein sequence ID" value="MBB3987916.1"/>
    <property type="molecule type" value="Genomic_DNA"/>
</dbReference>
<protein>
    <submittedName>
        <fullName evidence="1">Uncharacterized protein</fullName>
    </submittedName>
</protein>
<comment type="caution">
    <text evidence="1">The sequence shown here is derived from an EMBL/GenBank/DDBJ whole genome shotgun (WGS) entry which is preliminary data.</text>
</comment>
<gene>
    <name evidence="1" type="ORF">GGQ68_004270</name>
</gene>
<dbReference type="RefSeq" id="WP_344717048.1">
    <property type="nucleotide sequence ID" value="NZ_BAABBZ010000055.1"/>
</dbReference>